<evidence type="ECO:0000256" key="6">
    <source>
        <dbReference type="SAM" id="Phobius"/>
    </source>
</evidence>
<keyword evidence="5 6" id="KW-0472">Membrane</keyword>
<keyword evidence="4 6" id="KW-1133">Transmembrane helix</keyword>
<evidence type="ECO:0000256" key="5">
    <source>
        <dbReference type="ARBA" id="ARBA00023136"/>
    </source>
</evidence>
<evidence type="ECO:0000313" key="8">
    <source>
        <dbReference type="EMBL" id="NKX49310.1"/>
    </source>
</evidence>
<keyword evidence="9" id="KW-1185">Reference proteome</keyword>
<dbReference type="PANTHER" id="PTHR43791:SF36">
    <property type="entry name" value="TRANSPORTER, PUTATIVE (AFU_ORTHOLOGUE AFUA_6G08340)-RELATED"/>
    <property type="match status" value="1"/>
</dbReference>
<evidence type="ECO:0000256" key="2">
    <source>
        <dbReference type="ARBA" id="ARBA00022448"/>
    </source>
</evidence>
<proteinExistence type="predicted"/>
<name>A0ABX1JMJ1_9MICC</name>
<evidence type="ECO:0000256" key="4">
    <source>
        <dbReference type="ARBA" id="ARBA00022989"/>
    </source>
</evidence>
<sequence length="97" mass="10812">MLVMLVCNQLNRSNIGYAQEHLQADVGIGAAAYGFGAGLFFIAYAIFELPSNVMMEKLGARAWLTRIMVSWGFVSFLMSFVQNETMFYVLRFLLGAA</sequence>
<protein>
    <submittedName>
        <fullName evidence="8">MFS transporter</fullName>
    </submittedName>
</protein>
<feature type="domain" description="Major facilitator superfamily (MFS) profile" evidence="7">
    <location>
        <begin position="1"/>
        <end position="97"/>
    </location>
</feature>
<dbReference type="PANTHER" id="PTHR43791">
    <property type="entry name" value="PERMEASE-RELATED"/>
    <property type="match status" value="1"/>
</dbReference>
<dbReference type="InterPro" id="IPR036259">
    <property type="entry name" value="MFS_trans_sf"/>
</dbReference>
<dbReference type="Proteomes" id="UP000523795">
    <property type="component" value="Unassembled WGS sequence"/>
</dbReference>
<evidence type="ECO:0000256" key="1">
    <source>
        <dbReference type="ARBA" id="ARBA00004651"/>
    </source>
</evidence>
<dbReference type="Gene3D" id="1.20.1250.20">
    <property type="entry name" value="MFS general substrate transporter like domains"/>
    <property type="match status" value="1"/>
</dbReference>
<gene>
    <name evidence="8" type="ORF">HER39_01680</name>
</gene>
<dbReference type="PROSITE" id="PS50850">
    <property type="entry name" value="MFS"/>
    <property type="match status" value="1"/>
</dbReference>
<keyword evidence="3 6" id="KW-0812">Transmembrane</keyword>
<reference evidence="8 9" key="1">
    <citation type="submission" date="2020-04" db="EMBL/GenBank/DDBJ databases">
        <authorList>
            <person name="Liu S."/>
        </authorList>
    </citation>
    <scope>NUCLEOTIDE SEQUENCE [LARGE SCALE GENOMIC DNA]</scope>
    <source>
        <strain evidence="8 9">CGMCC 1.15091</strain>
    </source>
</reference>
<comment type="subcellular location">
    <subcellularLocation>
        <location evidence="1">Cell membrane</location>
        <topology evidence="1">Multi-pass membrane protein</topology>
    </subcellularLocation>
</comment>
<evidence type="ECO:0000259" key="7">
    <source>
        <dbReference type="PROSITE" id="PS50850"/>
    </source>
</evidence>
<dbReference type="Pfam" id="PF07690">
    <property type="entry name" value="MFS_1"/>
    <property type="match status" value="1"/>
</dbReference>
<dbReference type="SUPFAM" id="SSF103473">
    <property type="entry name" value="MFS general substrate transporter"/>
    <property type="match status" value="1"/>
</dbReference>
<keyword evidence="2" id="KW-0813">Transport</keyword>
<comment type="caution">
    <text evidence="8">The sequence shown here is derived from an EMBL/GenBank/DDBJ whole genome shotgun (WGS) entry which is preliminary data.</text>
</comment>
<dbReference type="InterPro" id="IPR020846">
    <property type="entry name" value="MFS_dom"/>
</dbReference>
<organism evidence="8 9">
    <name type="scientific">Arthrobacter deserti</name>
    <dbReference type="NCBI Taxonomy" id="1742687"/>
    <lineage>
        <taxon>Bacteria</taxon>
        <taxon>Bacillati</taxon>
        <taxon>Actinomycetota</taxon>
        <taxon>Actinomycetes</taxon>
        <taxon>Micrococcales</taxon>
        <taxon>Micrococcaceae</taxon>
        <taxon>Arthrobacter</taxon>
    </lineage>
</organism>
<feature type="transmembrane region" description="Helical" evidence="6">
    <location>
        <begin position="26"/>
        <end position="47"/>
    </location>
</feature>
<evidence type="ECO:0000313" key="9">
    <source>
        <dbReference type="Proteomes" id="UP000523795"/>
    </source>
</evidence>
<feature type="non-terminal residue" evidence="8">
    <location>
        <position position="97"/>
    </location>
</feature>
<feature type="transmembrane region" description="Helical" evidence="6">
    <location>
        <begin position="68"/>
        <end position="90"/>
    </location>
</feature>
<dbReference type="InterPro" id="IPR011701">
    <property type="entry name" value="MFS"/>
</dbReference>
<dbReference type="EMBL" id="JAAZSR010000010">
    <property type="protein sequence ID" value="NKX49310.1"/>
    <property type="molecule type" value="Genomic_DNA"/>
</dbReference>
<accession>A0ABX1JMJ1</accession>
<evidence type="ECO:0000256" key="3">
    <source>
        <dbReference type="ARBA" id="ARBA00022692"/>
    </source>
</evidence>